<evidence type="ECO:0000313" key="2">
    <source>
        <dbReference type="EMBL" id="SVB40567.1"/>
    </source>
</evidence>
<dbReference type="PANTHER" id="PTHR42663">
    <property type="entry name" value="HYDROLASE C777.06C-RELATED-RELATED"/>
    <property type="match status" value="1"/>
</dbReference>
<dbReference type="CDD" id="cd16279">
    <property type="entry name" value="metallo-hydrolase-like_MBL-fold"/>
    <property type="match status" value="1"/>
</dbReference>
<organism evidence="2">
    <name type="scientific">marine metagenome</name>
    <dbReference type="NCBI Taxonomy" id="408172"/>
    <lineage>
        <taxon>unclassified sequences</taxon>
        <taxon>metagenomes</taxon>
        <taxon>ecological metagenomes</taxon>
    </lineage>
</organism>
<proteinExistence type="predicted"/>
<dbReference type="AlphaFoldDB" id="A0A382DSJ1"/>
<dbReference type="InterPro" id="IPR036866">
    <property type="entry name" value="RibonucZ/Hydroxyglut_hydro"/>
</dbReference>
<protein>
    <recommendedName>
        <fullName evidence="1">Metallo-beta-lactamase domain-containing protein</fullName>
    </recommendedName>
</protein>
<accession>A0A382DSJ1</accession>
<dbReference type="SMART" id="SM00849">
    <property type="entry name" value="Lactamase_B"/>
    <property type="match status" value="1"/>
</dbReference>
<feature type="non-terminal residue" evidence="2">
    <location>
        <position position="1"/>
    </location>
</feature>
<dbReference type="EMBL" id="UINC01040541">
    <property type="protein sequence ID" value="SVB40567.1"/>
    <property type="molecule type" value="Genomic_DNA"/>
</dbReference>
<feature type="domain" description="Metallo-beta-lactamase" evidence="1">
    <location>
        <begin position="36"/>
        <end position="230"/>
    </location>
</feature>
<evidence type="ECO:0000259" key="1">
    <source>
        <dbReference type="SMART" id="SM00849"/>
    </source>
</evidence>
<name>A0A382DSJ1_9ZZZZ</name>
<dbReference type="Pfam" id="PF12706">
    <property type="entry name" value="Lactamase_B_2"/>
    <property type="match status" value="1"/>
</dbReference>
<dbReference type="PANTHER" id="PTHR42663:SF6">
    <property type="entry name" value="HYDROLASE C777.06C-RELATED"/>
    <property type="match status" value="1"/>
</dbReference>
<dbReference type="Gene3D" id="3.60.15.10">
    <property type="entry name" value="Ribonuclease Z/Hydroxyacylglutathione hydrolase-like"/>
    <property type="match status" value="1"/>
</dbReference>
<gene>
    <name evidence="2" type="ORF">METZ01_LOCUS193421</name>
</gene>
<dbReference type="SUPFAM" id="SSF56281">
    <property type="entry name" value="Metallo-hydrolase/oxidoreductase"/>
    <property type="match status" value="1"/>
</dbReference>
<dbReference type="InterPro" id="IPR001279">
    <property type="entry name" value="Metallo-B-lactamas"/>
</dbReference>
<sequence>VKFNLTILGSGTSQGVPIIGADYPPEFLANPKNHRTRSSIYIETDEIRVLVDTTPDLRTQVLREDIRRVDAVLFTHSHADHVMGLDDCRRFCSINGHRPLPLYADRQTMKALRRVYQYAFEGPLIRGYFKPEPQLINGPFALGDLQVTPFEQSHGSMGSLGFLFEQVGAKCLAYYNDCKAVSLHAVEAAKGVRVAVLDALRPHEHPSHMSLDEALTTARRISAGETLLSHLTDFYDHDRDEAELPNGVRFAYDGLKLCLS</sequence>
<reference evidence="2" key="1">
    <citation type="submission" date="2018-05" db="EMBL/GenBank/DDBJ databases">
        <authorList>
            <person name="Lanie J.A."/>
            <person name="Ng W.-L."/>
            <person name="Kazmierczak K.M."/>
            <person name="Andrzejewski T.M."/>
            <person name="Davidsen T.M."/>
            <person name="Wayne K.J."/>
            <person name="Tettelin H."/>
            <person name="Glass J.I."/>
            <person name="Rusch D."/>
            <person name="Podicherti R."/>
            <person name="Tsui H.-C.T."/>
            <person name="Winkler M.E."/>
        </authorList>
    </citation>
    <scope>NUCLEOTIDE SEQUENCE</scope>
</reference>